<name>A0AAW1RI16_9CHLO</name>
<reference evidence="3 4" key="1">
    <citation type="journal article" date="2024" name="Nat. Commun.">
        <title>Phylogenomics reveals the evolutionary origins of lichenization in chlorophyte algae.</title>
        <authorList>
            <person name="Puginier C."/>
            <person name="Libourel C."/>
            <person name="Otte J."/>
            <person name="Skaloud P."/>
            <person name="Haon M."/>
            <person name="Grisel S."/>
            <person name="Petersen M."/>
            <person name="Berrin J.G."/>
            <person name="Delaux P.M."/>
            <person name="Dal Grande F."/>
            <person name="Keller J."/>
        </authorList>
    </citation>
    <scope>NUCLEOTIDE SEQUENCE [LARGE SCALE GENOMIC DNA]</scope>
    <source>
        <strain evidence="3 4">SAG 2145</strain>
    </source>
</reference>
<protein>
    <submittedName>
        <fullName evidence="3">Uncharacterized protein</fullName>
    </submittedName>
</protein>
<feature type="chain" id="PRO_5043643249" evidence="2">
    <location>
        <begin position="25"/>
        <end position="373"/>
    </location>
</feature>
<proteinExistence type="predicted"/>
<evidence type="ECO:0000256" key="2">
    <source>
        <dbReference type="SAM" id="SignalP"/>
    </source>
</evidence>
<comment type="caution">
    <text evidence="3">The sequence shown here is derived from an EMBL/GenBank/DDBJ whole genome shotgun (WGS) entry which is preliminary data.</text>
</comment>
<accession>A0AAW1RI16</accession>
<dbReference type="Proteomes" id="UP001438707">
    <property type="component" value="Unassembled WGS sequence"/>
</dbReference>
<evidence type="ECO:0000256" key="1">
    <source>
        <dbReference type="SAM" id="MobiDB-lite"/>
    </source>
</evidence>
<sequence length="373" mass="37759">MPLEFCTLVKLTWLLGTCVSGLKASRAGRSLLQLQGAGNPDIEQAVSLIGDVAASSPVPQANDWAMFDQNGTYDKSPAALPQTAEFANKLESNLASGLPSAVSQLYGTDTAPLSADKVLQFLRAYYAAYNEDESDDDGDGSEAQPPAAALPLVVAQPAPTMDTAAQQAAGFLVDDIVKTALSGTTSSETSMPINPSIQLQFARPSAASKYLQNLYTTAAAALAAGFRDLSAKIPPSSSVGSLTNPDTPTTGQVIQSLVRSDLAQPAYAGASALGLDSSEGSGNVLKAKALQFGLQQLGIRPAAAGTAAAPASPAAAATPATATPADTPGAPGTAAMSTAMCSQPSGHSNNGPLIMTAPSNPICSCPEIFDDVS</sequence>
<dbReference type="EMBL" id="JALJOS010000011">
    <property type="protein sequence ID" value="KAK9832946.1"/>
    <property type="molecule type" value="Genomic_DNA"/>
</dbReference>
<keyword evidence="4" id="KW-1185">Reference proteome</keyword>
<keyword evidence="2" id="KW-0732">Signal</keyword>
<gene>
    <name evidence="3" type="ORF">WJX74_002479</name>
</gene>
<dbReference type="AlphaFoldDB" id="A0AAW1RI16"/>
<organism evidence="3 4">
    <name type="scientific">Apatococcus lobatus</name>
    <dbReference type="NCBI Taxonomy" id="904363"/>
    <lineage>
        <taxon>Eukaryota</taxon>
        <taxon>Viridiplantae</taxon>
        <taxon>Chlorophyta</taxon>
        <taxon>core chlorophytes</taxon>
        <taxon>Trebouxiophyceae</taxon>
        <taxon>Chlorellales</taxon>
        <taxon>Chlorellaceae</taxon>
        <taxon>Apatococcus</taxon>
    </lineage>
</organism>
<feature type="region of interest" description="Disordered" evidence="1">
    <location>
        <begin position="315"/>
        <end position="345"/>
    </location>
</feature>
<evidence type="ECO:0000313" key="3">
    <source>
        <dbReference type="EMBL" id="KAK9832946.1"/>
    </source>
</evidence>
<evidence type="ECO:0000313" key="4">
    <source>
        <dbReference type="Proteomes" id="UP001438707"/>
    </source>
</evidence>
<feature type="compositionally biased region" description="Low complexity" evidence="1">
    <location>
        <begin position="315"/>
        <end position="335"/>
    </location>
</feature>
<feature type="signal peptide" evidence="2">
    <location>
        <begin position="1"/>
        <end position="24"/>
    </location>
</feature>